<sequence>MKFTKSLRMKLSVLYLLTTVIPLVVIVFAMPSYTEGVITQDTQTLTTATLTAVSRNIDTYLDDLDRLTLTPYLNSEVMYALKLKASNEYAHATPYQQLIADQALYSTLPNYLRITRKDILNTIILPLDGSVFVASKYPSSSPVPRYPFTKQEWYRKAIQADGDIVFVNPHSQDYLLTSTATQVFSVARLIKDPDSGLPLAVIMADADTVVLHDIVNGIKLNVSSIIAVFGTNGKLLYSSQPLSTTVENAIARRDSGTQGATDNYIPVIQSTASAQWKVVILLSQAEIIAKLRWLYITGIGFAIGAVCITLLVFFFLSRWIITPFQHMIVAMMQVQEGNLHTRFVTDGEDEIAQLGNAFNTMVARLNTLIEREYVATLNQRNAEYHALQAQIQPHFLYNTLNGFIGLNRLGERKTLESAIIALSGLLRYVLNSDEQVILKEELLFVKRYCELQALRFQGRLTYHLQCEDGLADFILPKVLLQPLVENAMIHGIEPSDLPCHLNVCATTLSDEETGQPMIHILIEDDGVGFSTTAQRERHGLGLNNVRERLKMAFAAASLTINSQVGQGTRVAIKIPRGKAVST</sequence>
<dbReference type="CDD" id="cd06225">
    <property type="entry name" value="HAMP"/>
    <property type="match status" value="1"/>
</dbReference>
<keyword evidence="5 9" id="KW-0812">Transmembrane</keyword>
<feature type="domain" description="HAMP" evidence="10">
    <location>
        <begin position="318"/>
        <end position="370"/>
    </location>
</feature>
<evidence type="ECO:0000256" key="5">
    <source>
        <dbReference type="ARBA" id="ARBA00022692"/>
    </source>
</evidence>
<dbReference type="InterPro" id="IPR003594">
    <property type="entry name" value="HATPase_dom"/>
</dbReference>
<dbReference type="EMBL" id="BNJG01000001">
    <property type="protein sequence ID" value="GHO51821.1"/>
    <property type="molecule type" value="Genomic_DNA"/>
</dbReference>
<dbReference type="InterPro" id="IPR003660">
    <property type="entry name" value="HAMP_dom"/>
</dbReference>
<evidence type="ECO:0000256" key="1">
    <source>
        <dbReference type="ARBA" id="ARBA00004651"/>
    </source>
</evidence>
<feature type="transmembrane region" description="Helical" evidence="9">
    <location>
        <begin position="293"/>
        <end position="316"/>
    </location>
</feature>
<gene>
    <name evidence="11" type="ORF">KSB_02960</name>
</gene>
<name>A0ABQ3UGI7_9CHLR</name>
<dbReference type="Pfam" id="PF00672">
    <property type="entry name" value="HAMP"/>
    <property type="match status" value="1"/>
</dbReference>
<comment type="caution">
    <text evidence="11">The sequence shown here is derived from an EMBL/GenBank/DDBJ whole genome shotgun (WGS) entry which is preliminary data.</text>
</comment>
<keyword evidence="8 9" id="KW-0472">Membrane</keyword>
<dbReference type="Gene3D" id="6.10.340.10">
    <property type="match status" value="1"/>
</dbReference>
<evidence type="ECO:0000313" key="11">
    <source>
        <dbReference type="EMBL" id="GHO51821.1"/>
    </source>
</evidence>
<reference evidence="11 12" key="1">
    <citation type="journal article" date="2021" name="Int. J. Syst. Evol. Microbiol.">
        <title>Reticulibacter mediterranei gen. nov., sp. nov., within the new family Reticulibacteraceae fam. nov., and Ktedonospora formicarum gen. nov., sp. nov., Ktedonobacter robiniae sp. nov., Dictyobacter formicarum sp. nov. and Dictyobacter arantiisoli sp. nov., belonging to the class Ktedonobacteria.</title>
        <authorList>
            <person name="Yabe S."/>
            <person name="Zheng Y."/>
            <person name="Wang C.M."/>
            <person name="Sakai Y."/>
            <person name="Abe K."/>
            <person name="Yokota A."/>
            <person name="Donadio S."/>
            <person name="Cavaletti L."/>
            <person name="Monciardini P."/>
        </authorList>
    </citation>
    <scope>NUCLEOTIDE SEQUENCE [LARGE SCALE GENOMIC DNA]</scope>
    <source>
        <strain evidence="11 12">SOSP1-30</strain>
    </source>
</reference>
<accession>A0ABQ3UGI7</accession>
<dbReference type="InterPro" id="IPR036890">
    <property type="entry name" value="HATPase_C_sf"/>
</dbReference>
<evidence type="ECO:0000256" key="3">
    <source>
        <dbReference type="ARBA" id="ARBA00022553"/>
    </source>
</evidence>
<keyword evidence="6 11" id="KW-0418">Kinase</keyword>
<dbReference type="SMART" id="SM00304">
    <property type="entry name" value="HAMP"/>
    <property type="match status" value="1"/>
</dbReference>
<evidence type="ECO:0000256" key="8">
    <source>
        <dbReference type="ARBA" id="ARBA00023136"/>
    </source>
</evidence>
<comment type="subcellular location">
    <subcellularLocation>
        <location evidence="1">Cell membrane</location>
        <topology evidence="1">Multi-pass membrane protein</topology>
    </subcellularLocation>
</comment>
<keyword evidence="4" id="KW-0808">Transferase</keyword>
<dbReference type="InterPro" id="IPR050640">
    <property type="entry name" value="Bact_2-comp_sensor_kinase"/>
</dbReference>
<dbReference type="Proteomes" id="UP000654345">
    <property type="component" value="Unassembled WGS sequence"/>
</dbReference>
<dbReference type="InterPro" id="IPR033479">
    <property type="entry name" value="dCache_1"/>
</dbReference>
<evidence type="ECO:0000256" key="7">
    <source>
        <dbReference type="ARBA" id="ARBA00022989"/>
    </source>
</evidence>
<proteinExistence type="predicted"/>
<dbReference type="GO" id="GO:0016301">
    <property type="term" value="F:kinase activity"/>
    <property type="evidence" value="ECO:0007669"/>
    <property type="project" value="UniProtKB-KW"/>
</dbReference>
<dbReference type="PANTHER" id="PTHR34220:SF7">
    <property type="entry name" value="SENSOR HISTIDINE KINASE YPDA"/>
    <property type="match status" value="1"/>
</dbReference>
<keyword evidence="7 9" id="KW-1133">Transmembrane helix</keyword>
<dbReference type="PANTHER" id="PTHR34220">
    <property type="entry name" value="SENSOR HISTIDINE KINASE YPDA"/>
    <property type="match status" value="1"/>
</dbReference>
<dbReference type="Pfam" id="PF02518">
    <property type="entry name" value="HATPase_c"/>
    <property type="match status" value="1"/>
</dbReference>
<dbReference type="SUPFAM" id="SSF55874">
    <property type="entry name" value="ATPase domain of HSP90 chaperone/DNA topoisomerase II/histidine kinase"/>
    <property type="match status" value="1"/>
</dbReference>
<evidence type="ECO:0000256" key="2">
    <source>
        <dbReference type="ARBA" id="ARBA00022475"/>
    </source>
</evidence>
<protein>
    <submittedName>
        <fullName evidence="11">Sensor histidine kinase</fullName>
    </submittedName>
</protein>
<feature type="transmembrane region" description="Helical" evidence="9">
    <location>
        <begin position="12"/>
        <end position="33"/>
    </location>
</feature>
<dbReference type="Gene3D" id="3.30.450.20">
    <property type="entry name" value="PAS domain"/>
    <property type="match status" value="2"/>
</dbReference>
<evidence type="ECO:0000259" key="10">
    <source>
        <dbReference type="PROSITE" id="PS50885"/>
    </source>
</evidence>
<keyword evidence="12" id="KW-1185">Reference proteome</keyword>
<dbReference type="PROSITE" id="PS50885">
    <property type="entry name" value="HAMP"/>
    <property type="match status" value="1"/>
</dbReference>
<evidence type="ECO:0000313" key="12">
    <source>
        <dbReference type="Proteomes" id="UP000654345"/>
    </source>
</evidence>
<evidence type="ECO:0000256" key="4">
    <source>
        <dbReference type="ARBA" id="ARBA00022679"/>
    </source>
</evidence>
<evidence type="ECO:0000256" key="9">
    <source>
        <dbReference type="SAM" id="Phobius"/>
    </source>
</evidence>
<evidence type="ECO:0000256" key="6">
    <source>
        <dbReference type="ARBA" id="ARBA00022777"/>
    </source>
</evidence>
<organism evidence="11 12">
    <name type="scientific">Ktedonobacter robiniae</name>
    <dbReference type="NCBI Taxonomy" id="2778365"/>
    <lineage>
        <taxon>Bacteria</taxon>
        <taxon>Bacillati</taxon>
        <taxon>Chloroflexota</taxon>
        <taxon>Ktedonobacteria</taxon>
        <taxon>Ktedonobacterales</taxon>
        <taxon>Ktedonobacteraceae</taxon>
        <taxon>Ktedonobacter</taxon>
    </lineage>
</organism>
<keyword evidence="2" id="KW-1003">Cell membrane</keyword>
<dbReference type="Pfam" id="PF02743">
    <property type="entry name" value="dCache_1"/>
    <property type="match status" value="1"/>
</dbReference>
<dbReference type="Gene3D" id="3.30.565.10">
    <property type="entry name" value="Histidine kinase-like ATPase, C-terminal domain"/>
    <property type="match status" value="1"/>
</dbReference>
<dbReference type="Pfam" id="PF06580">
    <property type="entry name" value="His_kinase"/>
    <property type="match status" value="1"/>
</dbReference>
<dbReference type="InterPro" id="IPR010559">
    <property type="entry name" value="Sig_transdc_His_kin_internal"/>
</dbReference>
<keyword evidence="3" id="KW-0597">Phosphoprotein</keyword>
<dbReference type="RefSeq" id="WP_201368789.1">
    <property type="nucleotide sequence ID" value="NZ_BNJG01000001.1"/>
</dbReference>
<dbReference type="SUPFAM" id="SSF158472">
    <property type="entry name" value="HAMP domain-like"/>
    <property type="match status" value="1"/>
</dbReference>